<evidence type="ECO:0000259" key="4">
    <source>
        <dbReference type="PROSITE" id="PS50825"/>
    </source>
</evidence>
<dbReference type="InterPro" id="IPR038081">
    <property type="entry name" value="CalX-like_sf"/>
</dbReference>
<dbReference type="InterPro" id="IPR003644">
    <property type="entry name" value="Calx_beta"/>
</dbReference>
<keyword evidence="1" id="KW-0732">Signal</keyword>
<feature type="domain" description="HYR" evidence="4">
    <location>
        <begin position="110"/>
        <end position="194"/>
    </location>
</feature>
<proteinExistence type="predicted"/>
<evidence type="ECO:0000256" key="3">
    <source>
        <dbReference type="ARBA" id="ARBA00022837"/>
    </source>
</evidence>
<reference evidence="5" key="1">
    <citation type="submission" date="2021-10" db="EMBL/GenBank/DDBJ databases">
        <title>Tropical sea cucumber genome reveals ecological adaptation and Cuvierian tubules defense mechanism.</title>
        <authorList>
            <person name="Chen T."/>
        </authorList>
    </citation>
    <scope>NUCLEOTIDE SEQUENCE</scope>
    <source>
        <strain evidence="5">Nanhai2018</strain>
        <tissue evidence="5">Muscle</tissue>
    </source>
</reference>
<dbReference type="PROSITE" id="PS50825">
    <property type="entry name" value="HYR"/>
    <property type="match status" value="1"/>
</dbReference>
<evidence type="ECO:0000313" key="5">
    <source>
        <dbReference type="EMBL" id="KAJ8036276.1"/>
    </source>
</evidence>
<evidence type="ECO:0000256" key="1">
    <source>
        <dbReference type="ARBA" id="ARBA00022729"/>
    </source>
</evidence>
<sequence length="207" mass="22475">MSACARIADTTVEEDDGTLSLFVTINPSVSVDVNVGLRVTGLSENEGSDFGEVPSSVSIPGGSGFTTAKIPIINDAEKESDEKFLVEIVSVSFPATRCEESSTATIVILKNDEGPMIVFCPVDIVVFAVPSRDRDYVRWEPDRSTAEEVSIKVDGPQESETVIIVGVGPTQVSYEAMDEFGRISTCQFKVSAIEITGNQVKKYFKYW</sequence>
<accession>A0A9Q1C1G9</accession>
<name>A0A9Q1C1G9_HOLLE</name>
<evidence type="ECO:0000313" key="6">
    <source>
        <dbReference type="Proteomes" id="UP001152320"/>
    </source>
</evidence>
<organism evidence="5 6">
    <name type="scientific">Holothuria leucospilota</name>
    <name type="common">Black long sea cucumber</name>
    <name type="synonym">Mertensiothuria leucospilota</name>
    <dbReference type="NCBI Taxonomy" id="206669"/>
    <lineage>
        <taxon>Eukaryota</taxon>
        <taxon>Metazoa</taxon>
        <taxon>Echinodermata</taxon>
        <taxon>Eleutherozoa</taxon>
        <taxon>Echinozoa</taxon>
        <taxon>Holothuroidea</taxon>
        <taxon>Aspidochirotacea</taxon>
        <taxon>Aspidochirotida</taxon>
        <taxon>Holothuriidae</taxon>
        <taxon>Holothuria</taxon>
    </lineage>
</organism>
<dbReference type="EMBL" id="JAIZAY010000009">
    <property type="protein sequence ID" value="KAJ8036276.1"/>
    <property type="molecule type" value="Genomic_DNA"/>
</dbReference>
<dbReference type="Proteomes" id="UP001152320">
    <property type="component" value="Chromosome 9"/>
</dbReference>
<keyword evidence="3" id="KW-0106">Calcium</keyword>
<keyword evidence="6" id="KW-1185">Reference proteome</keyword>
<dbReference type="OrthoDB" id="10527066at2759"/>
<comment type="caution">
    <text evidence="5">The sequence shown here is derived from an EMBL/GenBank/DDBJ whole genome shotgun (WGS) entry which is preliminary data.</text>
</comment>
<gene>
    <name evidence="5" type="ORF">HOLleu_20203</name>
</gene>
<dbReference type="SUPFAM" id="SSF141072">
    <property type="entry name" value="CalX-like"/>
    <property type="match status" value="1"/>
</dbReference>
<dbReference type="Gene3D" id="2.60.40.2030">
    <property type="match status" value="1"/>
</dbReference>
<evidence type="ECO:0000256" key="2">
    <source>
        <dbReference type="ARBA" id="ARBA00022737"/>
    </source>
</evidence>
<dbReference type="GO" id="GO:0016020">
    <property type="term" value="C:membrane"/>
    <property type="evidence" value="ECO:0007669"/>
    <property type="project" value="InterPro"/>
</dbReference>
<dbReference type="GO" id="GO:0007154">
    <property type="term" value="P:cell communication"/>
    <property type="evidence" value="ECO:0007669"/>
    <property type="project" value="InterPro"/>
</dbReference>
<protein>
    <recommendedName>
        <fullName evidence="4">HYR domain-containing protein</fullName>
    </recommendedName>
</protein>
<dbReference type="AlphaFoldDB" id="A0A9Q1C1G9"/>
<dbReference type="Pfam" id="PF03160">
    <property type="entry name" value="Calx-beta"/>
    <property type="match status" value="1"/>
</dbReference>
<dbReference type="InterPro" id="IPR003410">
    <property type="entry name" value="HYR_dom"/>
</dbReference>
<keyword evidence="2" id="KW-0677">Repeat</keyword>